<dbReference type="SUPFAM" id="SSF53383">
    <property type="entry name" value="PLP-dependent transferases"/>
    <property type="match status" value="1"/>
</dbReference>
<proteinExistence type="predicted"/>
<dbReference type="AlphaFoldDB" id="A0A3B0S9X8"/>
<evidence type="ECO:0000256" key="2">
    <source>
        <dbReference type="ARBA" id="ARBA00022898"/>
    </source>
</evidence>
<name>A0A3B0S9X8_9ZZZZ</name>
<feature type="non-terminal residue" evidence="3">
    <location>
        <position position="1"/>
    </location>
</feature>
<keyword evidence="3" id="KW-0413">Isomerase</keyword>
<dbReference type="PANTHER" id="PTHR43713">
    <property type="entry name" value="GLUTAMATE-1-SEMIALDEHYDE 2,1-AMINOMUTASE"/>
    <property type="match status" value="1"/>
</dbReference>
<dbReference type="GO" id="GO:0008483">
    <property type="term" value="F:transaminase activity"/>
    <property type="evidence" value="ECO:0007669"/>
    <property type="project" value="InterPro"/>
</dbReference>
<dbReference type="Gene3D" id="3.90.1150.10">
    <property type="entry name" value="Aspartate Aminotransferase, domain 1"/>
    <property type="match status" value="1"/>
</dbReference>
<protein>
    <submittedName>
        <fullName evidence="3">Glutamate-1-semialdehyde 2,1-aminomutase</fullName>
        <ecNumber evidence="3">5.4.3.8</ecNumber>
    </submittedName>
</protein>
<accession>A0A3B0S9X8</accession>
<dbReference type="InterPro" id="IPR015424">
    <property type="entry name" value="PyrdxlP-dep_Trfase"/>
</dbReference>
<dbReference type="EC" id="5.4.3.8" evidence="3"/>
<dbReference type="Gene3D" id="3.40.640.10">
    <property type="entry name" value="Type I PLP-dependent aspartate aminotransferase-like (Major domain)"/>
    <property type="match status" value="1"/>
</dbReference>
<dbReference type="InterPro" id="IPR015422">
    <property type="entry name" value="PyrdxlP-dep_Trfase_small"/>
</dbReference>
<dbReference type="InterPro" id="IPR015421">
    <property type="entry name" value="PyrdxlP-dep_Trfase_major"/>
</dbReference>
<evidence type="ECO:0000313" key="3">
    <source>
        <dbReference type="EMBL" id="VAW00783.1"/>
    </source>
</evidence>
<dbReference type="InterPro" id="IPR005814">
    <property type="entry name" value="Aminotrans_3"/>
</dbReference>
<reference evidence="3" key="1">
    <citation type="submission" date="2018-06" db="EMBL/GenBank/DDBJ databases">
        <authorList>
            <person name="Zhirakovskaya E."/>
        </authorList>
    </citation>
    <scope>NUCLEOTIDE SEQUENCE</scope>
</reference>
<dbReference type="Pfam" id="PF00202">
    <property type="entry name" value="Aminotran_3"/>
    <property type="match status" value="1"/>
</dbReference>
<sequence length="210" mass="22049">PGFLEGLRSLTNDHGALLIFDEVMTGFRVGPQGAQGRYGITPDLTTLGKIVAGGTPAAVYGGRRDLMSQMAPSGPIYQAGTLAGNPITVAAGLVTLRRIASDPALYDRLEASGAELETRLAAALSRHGIDGTVQRVGAMLTVFFGPTTVRSWDDAVTLDRDRFARFFNGALSRGVLLPPSPFEAMFLMDAHTDVLETAASVLESAIGDAA</sequence>
<gene>
    <name evidence="3" type="ORF">MNBD_ACTINO01-387</name>
</gene>
<evidence type="ECO:0000256" key="1">
    <source>
        <dbReference type="ARBA" id="ARBA00001933"/>
    </source>
</evidence>
<dbReference type="PROSITE" id="PS00600">
    <property type="entry name" value="AA_TRANSFER_CLASS_3"/>
    <property type="match status" value="1"/>
</dbReference>
<dbReference type="InterPro" id="IPR049704">
    <property type="entry name" value="Aminotrans_3_PPA_site"/>
</dbReference>
<comment type="cofactor">
    <cofactor evidence="1">
        <name>pyridoxal 5'-phosphate</name>
        <dbReference type="ChEBI" id="CHEBI:597326"/>
    </cofactor>
</comment>
<dbReference type="PANTHER" id="PTHR43713:SF3">
    <property type="entry name" value="GLUTAMATE-1-SEMIALDEHYDE 2,1-AMINOMUTASE 1, CHLOROPLASTIC-RELATED"/>
    <property type="match status" value="1"/>
</dbReference>
<organism evidence="3">
    <name type="scientific">hydrothermal vent metagenome</name>
    <dbReference type="NCBI Taxonomy" id="652676"/>
    <lineage>
        <taxon>unclassified sequences</taxon>
        <taxon>metagenomes</taxon>
        <taxon>ecological metagenomes</taxon>
    </lineage>
</organism>
<dbReference type="GO" id="GO:0042286">
    <property type="term" value="F:glutamate-1-semialdehyde 2,1-aminomutase activity"/>
    <property type="evidence" value="ECO:0007669"/>
    <property type="project" value="UniProtKB-EC"/>
</dbReference>
<dbReference type="GO" id="GO:0030170">
    <property type="term" value="F:pyridoxal phosphate binding"/>
    <property type="evidence" value="ECO:0007669"/>
    <property type="project" value="InterPro"/>
</dbReference>
<dbReference type="EMBL" id="UOEI01000293">
    <property type="protein sequence ID" value="VAW00783.1"/>
    <property type="molecule type" value="Genomic_DNA"/>
</dbReference>
<keyword evidence="2" id="KW-0663">Pyridoxal phosphate</keyword>